<evidence type="ECO:0000256" key="1">
    <source>
        <dbReference type="ARBA" id="ARBA00004442"/>
    </source>
</evidence>
<reference evidence="8 9" key="1">
    <citation type="submission" date="2019-11" db="EMBL/GenBank/DDBJ databases">
        <authorList>
            <person name="Zheng R.K."/>
            <person name="Sun C.M."/>
        </authorList>
    </citation>
    <scope>NUCLEOTIDE SEQUENCE [LARGE SCALE GENOMIC DNA]</scope>
    <source>
        <strain evidence="8 9">WC007</strain>
    </source>
</reference>
<name>A0A6I6JWB7_9BACT</name>
<evidence type="ECO:0000256" key="4">
    <source>
        <dbReference type="ARBA" id="ARBA00023136"/>
    </source>
</evidence>
<comment type="subcellular location">
    <subcellularLocation>
        <location evidence="1">Cell outer membrane</location>
    </subcellularLocation>
</comment>
<evidence type="ECO:0000256" key="5">
    <source>
        <dbReference type="ARBA" id="ARBA00023237"/>
    </source>
</evidence>
<evidence type="ECO:0000256" key="2">
    <source>
        <dbReference type="ARBA" id="ARBA00006275"/>
    </source>
</evidence>
<dbReference type="Gene3D" id="1.25.40.390">
    <property type="match status" value="1"/>
</dbReference>
<dbReference type="Proteomes" id="UP000428260">
    <property type="component" value="Chromosome"/>
</dbReference>
<evidence type="ECO:0000313" key="8">
    <source>
        <dbReference type="EMBL" id="QGY45420.1"/>
    </source>
</evidence>
<dbReference type="Pfam" id="PF14322">
    <property type="entry name" value="SusD-like_3"/>
    <property type="match status" value="1"/>
</dbReference>
<organism evidence="8 9">
    <name type="scientific">Maribellus comscasis</name>
    <dbReference type="NCBI Taxonomy" id="2681766"/>
    <lineage>
        <taxon>Bacteria</taxon>
        <taxon>Pseudomonadati</taxon>
        <taxon>Bacteroidota</taxon>
        <taxon>Bacteroidia</taxon>
        <taxon>Marinilabiliales</taxon>
        <taxon>Prolixibacteraceae</taxon>
        <taxon>Maribellus</taxon>
    </lineage>
</organism>
<feature type="domain" description="SusD-like N-terminal" evidence="7">
    <location>
        <begin position="48"/>
        <end position="231"/>
    </location>
</feature>
<keyword evidence="3" id="KW-0732">Signal</keyword>
<feature type="domain" description="RagB/SusD" evidence="6">
    <location>
        <begin position="341"/>
        <end position="606"/>
    </location>
</feature>
<keyword evidence="9" id="KW-1185">Reference proteome</keyword>
<dbReference type="EMBL" id="CP046401">
    <property type="protein sequence ID" value="QGY45420.1"/>
    <property type="molecule type" value="Genomic_DNA"/>
</dbReference>
<evidence type="ECO:0000259" key="7">
    <source>
        <dbReference type="Pfam" id="PF14322"/>
    </source>
</evidence>
<dbReference type="SUPFAM" id="SSF48452">
    <property type="entry name" value="TPR-like"/>
    <property type="match status" value="1"/>
</dbReference>
<proteinExistence type="inferred from homology"/>
<sequence>MKNVKQYIISLSVLIILTMANSCKESFLEPQPLSFYAPENVLIDEEGLQAVLDKALSNLRDELCTDQSPFLTNLKYSDVAVDGSTDKATPWQDLNKQMMPDGQNFHNAYTKIGWYWDESYKIIKDCNTVINRIDEAEFTSEASKGALLGGAYFLRAYHYYKKTLQYGDVPLILEELKEPRVDFYTTTKESIWEKMINDLEYAVQNVPEADQVAKGQVTKAACKHLLAKYYLLAGRFDDAITQTSDIINGGVHQLATQRFGVDRDNSEKDVVWDLFRADNKSTSENTEGLFMAIDRYGIDGNTSGVKSMRNVVPNYGQTGIIKTPNGANGMTDKAGVEIGLVETYGRGVARIRPSGYSMYDIWNINGTTDWTDYRHRTDNGNWITMEMLVYNNPTLKGQNDWYGKNLQLYSDNGTLLCLDTIRSWFQWPHYKVWIDDPDQVQPQGGPGDWYVYRLAETYLLRAEAYVWKGEWQKAADDINVVRQRANAQYMYTSGDIQQEGIGAVLDERNRELYLEEPRKVELTRMAIIYATTGIQCYNGKSYSMDNISEDNFWYDRVNEKSDLYNKNVPTKYGNYFTCSAYHIFWPIPSYAINSNTGGVINQNQGYPGTERNVPPLVYNGE</sequence>
<dbReference type="InterPro" id="IPR011990">
    <property type="entry name" value="TPR-like_helical_dom_sf"/>
</dbReference>
<dbReference type="InterPro" id="IPR012944">
    <property type="entry name" value="SusD_RagB_dom"/>
</dbReference>
<keyword evidence="4" id="KW-0472">Membrane</keyword>
<protein>
    <submittedName>
        <fullName evidence="8">RagB/SusD family nutrient uptake outer membrane protein</fullName>
    </submittedName>
</protein>
<dbReference type="RefSeq" id="WP_158868563.1">
    <property type="nucleotide sequence ID" value="NZ_CP046401.1"/>
</dbReference>
<comment type="similarity">
    <text evidence="2">Belongs to the SusD family.</text>
</comment>
<dbReference type="InterPro" id="IPR033985">
    <property type="entry name" value="SusD-like_N"/>
</dbReference>
<evidence type="ECO:0000256" key="3">
    <source>
        <dbReference type="ARBA" id="ARBA00022729"/>
    </source>
</evidence>
<keyword evidence="5" id="KW-0998">Cell outer membrane</keyword>
<evidence type="ECO:0000313" key="9">
    <source>
        <dbReference type="Proteomes" id="UP000428260"/>
    </source>
</evidence>
<dbReference type="AlphaFoldDB" id="A0A6I6JWB7"/>
<gene>
    <name evidence="8" type="ORF">GM418_17595</name>
</gene>
<dbReference type="GO" id="GO:0009279">
    <property type="term" value="C:cell outer membrane"/>
    <property type="evidence" value="ECO:0007669"/>
    <property type="project" value="UniProtKB-SubCell"/>
</dbReference>
<accession>A0A6I6JWB7</accession>
<dbReference type="KEGG" id="mcos:GM418_17595"/>
<dbReference type="Pfam" id="PF07980">
    <property type="entry name" value="SusD_RagB"/>
    <property type="match status" value="1"/>
</dbReference>
<evidence type="ECO:0000259" key="6">
    <source>
        <dbReference type="Pfam" id="PF07980"/>
    </source>
</evidence>